<dbReference type="InterPro" id="IPR019847">
    <property type="entry name" value="Gliding_motility_assoc_GldN"/>
</dbReference>
<feature type="compositionally biased region" description="Low complexity" evidence="1">
    <location>
        <begin position="55"/>
        <end position="73"/>
    </location>
</feature>
<reference evidence="4" key="1">
    <citation type="journal article" date="2019" name="Int. J. Syst. Evol. Microbiol.">
        <title>The Global Catalogue of Microorganisms (GCM) 10K type strain sequencing project: providing services to taxonomists for standard genome sequencing and annotation.</title>
        <authorList>
            <consortium name="The Broad Institute Genomics Platform"/>
            <consortium name="The Broad Institute Genome Sequencing Center for Infectious Disease"/>
            <person name="Wu L."/>
            <person name="Ma J."/>
        </authorList>
    </citation>
    <scope>NUCLEOTIDE SEQUENCE [LARGE SCALE GENOMIC DNA]</scope>
    <source>
        <strain evidence="4">JCM 17917</strain>
    </source>
</reference>
<proteinExistence type="predicted"/>
<gene>
    <name evidence="3" type="ORF">GCM10023183_29020</name>
</gene>
<dbReference type="Pfam" id="PF19841">
    <property type="entry name" value="GldN"/>
    <property type="match status" value="1"/>
</dbReference>
<feature type="chain" id="PRO_5047084808" evidence="2">
    <location>
        <begin position="22"/>
        <end position="340"/>
    </location>
</feature>
<evidence type="ECO:0000313" key="4">
    <source>
        <dbReference type="Proteomes" id="UP001501844"/>
    </source>
</evidence>
<comment type="caution">
    <text evidence="3">The sequence shown here is derived from an EMBL/GenBank/DDBJ whole genome shotgun (WGS) entry which is preliminary data.</text>
</comment>
<protein>
    <submittedName>
        <fullName evidence="3">Uncharacterized protein</fullName>
    </submittedName>
</protein>
<keyword evidence="4" id="KW-1185">Reference proteome</keyword>
<feature type="compositionally biased region" description="Low complexity" evidence="1">
    <location>
        <begin position="24"/>
        <end position="45"/>
    </location>
</feature>
<evidence type="ECO:0000313" key="3">
    <source>
        <dbReference type="EMBL" id="GAA4310805.1"/>
    </source>
</evidence>
<name>A0ABP8FTV1_9BACT</name>
<feature type="region of interest" description="Disordered" evidence="1">
    <location>
        <begin position="24"/>
        <end position="86"/>
    </location>
</feature>
<accession>A0ABP8FTV1</accession>
<evidence type="ECO:0000256" key="2">
    <source>
        <dbReference type="SAM" id="SignalP"/>
    </source>
</evidence>
<sequence>MKKLIVLGVAGLLSLPMVSVAQKRTTTTKKSTTTQAKSAAATAAQEKARQEELARQQQEAAASQRSQQLLAKSDSANPSARPIPPSDVMFKKTVWRLIDLREKQNKPMFSPGKEITKLIVEAVKRGELQPYATDSLNRPITAQEFLTAISPAQGGATVLTEEEKKAGFTADAAVADDGWGAPAKPATKGGKAAATPAPMTASNELFANQLYQLELKEDVIFDKKRSRLYHDIQAITITVPSKFDPLGIEKTAASFKFSDLHKVFKAHPDEALWFNQMNDAQHKNLADAFDLWLFSSYITKVSNVGNERLDEVYGSGKKGLLAAQQAMEELIEFEYSLWSY</sequence>
<keyword evidence="2" id="KW-0732">Signal</keyword>
<organism evidence="3 4">
    <name type="scientific">Nibribacter koreensis</name>
    <dbReference type="NCBI Taxonomy" id="1084519"/>
    <lineage>
        <taxon>Bacteria</taxon>
        <taxon>Pseudomonadati</taxon>
        <taxon>Bacteroidota</taxon>
        <taxon>Cytophagia</taxon>
        <taxon>Cytophagales</taxon>
        <taxon>Hymenobacteraceae</taxon>
        <taxon>Nibribacter</taxon>
    </lineage>
</organism>
<dbReference type="RefSeq" id="WP_345167596.1">
    <property type="nucleotide sequence ID" value="NZ_BAABGX010000002.1"/>
</dbReference>
<dbReference type="Proteomes" id="UP001501844">
    <property type="component" value="Unassembled WGS sequence"/>
</dbReference>
<dbReference type="NCBIfam" id="TIGR03523">
    <property type="entry name" value="GldN"/>
    <property type="match status" value="1"/>
</dbReference>
<evidence type="ECO:0000256" key="1">
    <source>
        <dbReference type="SAM" id="MobiDB-lite"/>
    </source>
</evidence>
<feature type="signal peptide" evidence="2">
    <location>
        <begin position="1"/>
        <end position="21"/>
    </location>
</feature>
<dbReference type="EMBL" id="BAABGX010000002">
    <property type="protein sequence ID" value="GAA4310805.1"/>
    <property type="molecule type" value="Genomic_DNA"/>
</dbReference>